<proteinExistence type="predicted"/>
<organism evidence="1">
    <name type="scientific">Thermofilum pendens</name>
    <dbReference type="NCBI Taxonomy" id="2269"/>
    <lineage>
        <taxon>Archaea</taxon>
        <taxon>Thermoproteota</taxon>
        <taxon>Thermoprotei</taxon>
        <taxon>Thermofilales</taxon>
        <taxon>Thermofilaceae</taxon>
        <taxon>Thermofilum</taxon>
    </lineage>
</organism>
<accession>A0A7J3X5J5</accession>
<sequence length="111" mass="13116">MEGDRARLVEERWVEVLAHVWNSVRWGRMRGRRPLDVFEHRLEWAKHEPDVPSVLQRLASSLSVQGLQVPVEDVEFLREDEELALEVLRRWTKLLALKASVRARELRGGRR</sequence>
<comment type="caution">
    <text evidence="1">The sequence shown here is derived from an EMBL/GenBank/DDBJ whole genome shotgun (WGS) entry which is preliminary data.</text>
</comment>
<reference evidence="1" key="1">
    <citation type="journal article" date="2020" name="mSystems">
        <title>Genome- and Community-Level Interaction Insights into Carbon Utilization and Element Cycling Functions of Hydrothermarchaeota in Hydrothermal Sediment.</title>
        <authorList>
            <person name="Zhou Z."/>
            <person name="Liu Y."/>
            <person name="Xu W."/>
            <person name="Pan J."/>
            <person name="Luo Z.H."/>
            <person name="Li M."/>
        </authorList>
    </citation>
    <scope>NUCLEOTIDE SEQUENCE [LARGE SCALE GENOMIC DNA]</scope>
    <source>
        <strain evidence="1">SpSt-1125</strain>
    </source>
</reference>
<name>A0A7J3X5J5_THEPE</name>
<evidence type="ECO:0000313" key="1">
    <source>
        <dbReference type="EMBL" id="HHP04446.1"/>
    </source>
</evidence>
<protein>
    <submittedName>
        <fullName evidence="1">Uncharacterized protein</fullName>
    </submittedName>
</protein>
<dbReference type="EMBL" id="DRZM01000058">
    <property type="protein sequence ID" value="HHP04446.1"/>
    <property type="molecule type" value="Genomic_DNA"/>
</dbReference>
<dbReference type="AlphaFoldDB" id="A0A7J3X5J5"/>
<gene>
    <name evidence="1" type="ORF">ENM88_01675</name>
</gene>